<keyword evidence="11 18" id="KW-0472">Membrane</keyword>
<gene>
    <name evidence="20" type="ORF">D9615_002606</name>
</gene>
<evidence type="ECO:0000256" key="5">
    <source>
        <dbReference type="ARBA" id="ARBA00022692"/>
    </source>
</evidence>
<comment type="cofactor">
    <cofactor evidence="1 16">
        <name>pyridoxal 5'-phosphate</name>
        <dbReference type="ChEBI" id="CHEBI:597326"/>
    </cofactor>
</comment>
<dbReference type="Gene3D" id="3.90.1150.10">
    <property type="entry name" value="Aspartate Aminotransferase, domain 1"/>
    <property type="match status" value="1"/>
</dbReference>
<comment type="pathway">
    <text evidence="4">Sphingolipid metabolism.</text>
</comment>
<dbReference type="SUPFAM" id="SSF81296">
    <property type="entry name" value="E set domains"/>
    <property type="match status" value="1"/>
</dbReference>
<name>A0A8H5HM84_9AGAR</name>
<dbReference type="GO" id="GO:0008117">
    <property type="term" value="F:sphinganine-1-phosphate aldolase activity"/>
    <property type="evidence" value="ECO:0007669"/>
    <property type="project" value="UniProtKB-EC"/>
</dbReference>
<evidence type="ECO:0000313" key="20">
    <source>
        <dbReference type="EMBL" id="KAF5385923.1"/>
    </source>
</evidence>
<feature type="region of interest" description="Disordered" evidence="17">
    <location>
        <begin position="852"/>
        <end position="942"/>
    </location>
</feature>
<feature type="domain" description="Arrestin C-terminal-like" evidence="19">
    <location>
        <begin position="776"/>
        <end position="1000"/>
    </location>
</feature>
<accession>A0A8H5HM84</accession>
<evidence type="ECO:0000256" key="2">
    <source>
        <dbReference type="ARBA" id="ARBA00004389"/>
    </source>
</evidence>
<feature type="transmembrane region" description="Helical" evidence="18">
    <location>
        <begin position="525"/>
        <end position="554"/>
    </location>
</feature>
<keyword evidence="12" id="KW-0456">Lyase</keyword>
<dbReference type="SUPFAM" id="SSF53383">
    <property type="entry name" value="PLP-dependent transferases"/>
    <property type="match status" value="1"/>
</dbReference>
<dbReference type="PANTHER" id="PTHR42735:SF6">
    <property type="entry name" value="SPHINGOSINE-1-PHOSPHATE LYASE 1"/>
    <property type="match status" value="1"/>
</dbReference>
<dbReference type="Gene3D" id="3.40.640.10">
    <property type="entry name" value="Type I PLP-dependent aspartate aminotransferase-like (Major domain)"/>
    <property type="match status" value="1"/>
</dbReference>
<evidence type="ECO:0000256" key="8">
    <source>
        <dbReference type="ARBA" id="ARBA00022919"/>
    </source>
</evidence>
<evidence type="ECO:0000256" key="18">
    <source>
        <dbReference type="SAM" id="Phobius"/>
    </source>
</evidence>
<protein>
    <recommendedName>
        <fullName evidence="14">sphinganine-1-phosphate aldolase</fullName>
        <ecNumber evidence="14">4.1.2.27</ecNumber>
    </recommendedName>
    <alternativeName>
        <fullName evidence="15">Sphingosine-1-phosphate aldolase</fullName>
    </alternativeName>
</protein>
<feature type="compositionally biased region" description="Low complexity" evidence="17">
    <location>
        <begin position="890"/>
        <end position="903"/>
    </location>
</feature>
<evidence type="ECO:0000259" key="19">
    <source>
        <dbReference type="SMART" id="SM01017"/>
    </source>
</evidence>
<comment type="caution">
    <text evidence="20">The sequence shown here is derived from an EMBL/GenBank/DDBJ whole genome shotgun (WGS) entry which is preliminary data.</text>
</comment>
<dbReference type="GO" id="GO:0030149">
    <property type="term" value="P:sphingolipid catabolic process"/>
    <property type="evidence" value="ECO:0007669"/>
    <property type="project" value="TreeGrafter"/>
</dbReference>
<evidence type="ECO:0000256" key="14">
    <source>
        <dbReference type="ARBA" id="ARBA00038965"/>
    </source>
</evidence>
<dbReference type="PANTHER" id="PTHR42735">
    <property type="match status" value="1"/>
</dbReference>
<feature type="compositionally biased region" description="Basic residues" evidence="17">
    <location>
        <begin position="1162"/>
        <end position="1172"/>
    </location>
</feature>
<sequence>MATIRSKATALVKGPILSQINLDNAKTILFFYVIATQSIKAQRHLRARGIVTSAREIYTWIAQRVVQLLLRVPATAKKVEDQMNKAKLDIENKLVPKGADVVRHLSLPDQGKTPEWIFSQMDVMDTELGNQTNWRHGKLSGAVYHGGDDLEKVIVQAYQRYCVSNPLHPDVFPAIRKMEAEIVAMCLKLYNNPNGAGTMTSGGTESIIMAVKTYRDWARAVKGITEPEMIIPSSAHAAFDKGAAYLKIKVHTIPVDSSTRRVDLKRVKRAINPNTIMLVGSAINFPDGNQDDIAALGKLASYNNIGLHVDCCLGSFIVPYLEKAGLANGENGKFKLLPFDFRVPGVTSISCDTHKYGFAPKGTSVIMYRDAELRRHQYYVNPFWSGGVYGSPSLSGSRPGALIAGTWAVMQYMGDEGYLESCRSIVASARTIANTITSSIPELYVLGSPPASVVAFGSKHPKVNVLEVGDAMAQRGWHLNALSGPPAVHIACTRLTVTMVDTFIADLKDAVREAKIAPSGKGTMVSLYGAFIILLFLGAQIYVLASSILIFVTYCRNSDVALREFVRATDPTFHAAVDNPLPHVYPVRGPSTLDHHRHDMVKEKEHKPRIEILLDSPYLFLKGVGVDVETTRLSGHVALYLSQATPIKEITLQFQGKARLPIPPADALTMNSAPLTYIVCTHDWSFLEGQKRASHTLKAGRHLFPFQLRIGGSLPSTTTSPALGGAAVSYRLHAQAVRSGFAFNQTYQAGLPIHIIRSFPPEAMEYQQSLEIENTWPEKLMYSIMIPHKAWAAGDKLTALVKFSPLLKGVCVLNVTTSIYEQTKIYARSGSQEQTQLVASVKHEFVNGRAVEVVDSRPGHRKSSSFSSSPASPASPLSGFGAANPPRTNSSSSLSSLGRQSLSQTPIHATPSTHQQPSTNDAPVASTSNLSHETTEPDSENTEVEAYLSINVPLTITPTHSLAPIIVLHRIRWSIILLNLAGHTSELRCSLPLHLLDYRLLSEVQTHTAATRRLLIGGAEIPSGEVEETQLPSYNQHIRDRVANMFLPDSATMRVTNPWISQGASPVHLPDAPHTPATRSGRSTPLEAYSLTHLPHQPDPNASNAPLEWVNSELLLSLSGHAPPCSRPRSPHPGDSATGSGTISRTHSRTHSGVHSGAHSGVHSRSRSRSRPGSRGLSLSRLSSRASSAEREQRERDRHHPIAQIPVAGPHETYVHSGHASRNMHSLFSTTMRPSTMFPSGWISRSASHQLPSAAEIERERGAAAAAARPDQVHTIGLPDRSTGTELLHRAFTEVPDYAVASRGFIGGVPPLSSMRGLPSYEETVRSQSDGDLAVRFEQLAVPPTSPAPPLTSSVSS</sequence>
<dbReference type="InterPro" id="IPR050477">
    <property type="entry name" value="GrpII_AminoAcid_Decarb"/>
</dbReference>
<evidence type="ECO:0000256" key="10">
    <source>
        <dbReference type="ARBA" id="ARBA00023098"/>
    </source>
</evidence>
<evidence type="ECO:0000256" key="7">
    <source>
        <dbReference type="ARBA" id="ARBA00022898"/>
    </source>
</evidence>
<keyword evidence="21" id="KW-1185">Reference proteome</keyword>
<dbReference type="InterPro" id="IPR015422">
    <property type="entry name" value="PyrdxlP-dep_Trfase_small"/>
</dbReference>
<dbReference type="InterPro" id="IPR011022">
    <property type="entry name" value="Arrestin_C-like"/>
</dbReference>
<proteinExistence type="inferred from homology"/>
<keyword evidence="9 18" id="KW-1133">Transmembrane helix</keyword>
<feature type="compositionally biased region" description="Basic and acidic residues" evidence="17">
    <location>
        <begin position="1188"/>
        <end position="1200"/>
    </location>
</feature>
<dbReference type="GO" id="GO:0030170">
    <property type="term" value="F:pyridoxal phosphate binding"/>
    <property type="evidence" value="ECO:0007669"/>
    <property type="project" value="InterPro"/>
</dbReference>
<evidence type="ECO:0000256" key="6">
    <source>
        <dbReference type="ARBA" id="ARBA00022824"/>
    </source>
</evidence>
<feature type="compositionally biased region" description="Low complexity" evidence="17">
    <location>
        <begin position="864"/>
        <end position="883"/>
    </location>
</feature>
<dbReference type="EMBL" id="JAACJP010000003">
    <property type="protein sequence ID" value="KAF5385923.1"/>
    <property type="molecule type" value="Genomic_DNA"/>
</dbReference>
<keyword evidence="10" id="KW-0443">Lipid metabolism</keyword>
<evidence type="ECO:0000256" key="13">
    <source>
        <dbReference type="ARBA" id="ARBA00038302"/>
    </source>
</evidence>
<evidence type="ECO:0000256" key="9">
    <source>
        <dbReference type="ARBA" id="ARBA00022989"/>
    </source>
</evidence>
<organism evidence="20 21">
    <name type="scientific">Tricholomella constricta</name>
    <dbReference type="NCBI Taxonomy" id="117010"/>
    <lineage>
        <taxon>Eukaryota</taxon>
        <taxon>Fungi</taxon>
        <taxon>Dikarya</taxon>
        <taxon>Basidiomycota</taxon>
        <taxon>Agaricomycotina</taxon>
        <taxon>Agaricomycetes</taxon>
        <taxon>Agaricomycetidae</taxon>
        <taxon>Agaricales</taxon>
        <taxon>Tricholomatineae</taxon>
        <taxon>Lyophyllaceae</taxon>
        <taxon>Tricholomella</taxon>
    </lineage>
</organism>
<evidence type="ECO:0000313" key="21">
    <source>
        <dbReference type="Proteomes" id="UP000565441"/>
    </source>
</evidence>
<comment type="pathway">
    <text evidence="3">Lipid metabolism; sphingolipid metabolism.</text>
</comment>
<evidence type="ECO:0000256" key="16">
    <source>
        <dbReference type="PIRSR" id="PIRSR602129-50"/>
    </source>
</evidence>
<feature type="compositionally biased region" description="Low complexity" evidence="17">
    <location>
        <begin position="1173"/>
        <end position="1187"/>
    </location>
</feature>
<evidence type="ECO:0000256" key="17">
    <source>
        <dbReference type="SAM" id="MobiDB-lite"/>
    </source>
</evidence>
<dbReference type="InterPro" id="IPR002129">
    <property type="entry name" value="PyrdxlP-dep_de-COase"/>
</dbReference>
<dbReference type="FunFam" id="3.40.640.10:FF:000020">
    <property type="entry name" value="sphingosine-1-phosphate lyase 1"/>
    <property type="match status" value="1"/>
</dbReference>
<evidence type="ECO:0000256" key="1">
    <source>
        <dbReference type="ARBA" id="ARBA00001933"/>
    </source>
</evidence>
<dbReference type="Pfam" id="PF00282">
    <property type="entry name" value="Pyridoxal_deC"/>
    <property type="match status" value="1"/>
</dbReference>
<dbReference type="SMART" id="SM01017">
    <property type="entry name" value="Arrestin_C"/>
    <property type="match status" value="1"/>
</dbReference>
<keyword evidence="8" id="KW-0746">Sphingolipid metabolism</keyword>
<dbReference type="Gene3D" id="2.60.40.640">
    <property type="match status" value="1"/>
</dbReference>
<dbReference type="InterPro" id="IPR015421">
    <property type="entry name" value="PyrdxlP-dep_Trfase_major"/>
</dbReference>
<reference evidence="20 21" key="1">
    <citation type="journal article" date="2020" name="ISME J.">
        <title>Uncovering the hidden diversity of litter-decomposition mechanisms in mushroom-forming fungi.</title>
        <authorList>
            <person name="Floudas D."/>
            <person name="Bentzer J."/>
            <person name="Ahren D."/>
            <person name="Johansson T."/>
            <person name="Persson P."/>
            <person name="Tunlid A."/>
        </authorList>
    </citation>
    <scope>NUCLEOTIDE SEQUENCE [LARGE SCALE GENOMIC DNA]</scope>
    <source>
        <strain evidence="20 21">CBS 661.87</strain>
    </source>
</reference>
<comment type="subcellular location">
    <subcellularLocation>
        <location evidence="2">Endoplasmic reticulum membrane</location>
        <topology evidence="2">Single-pass membrane protein</topology>
    </subcellularLocation>
</comment>
<dbReference type="EC" id="4.1.2.27" evidence="14"/>
<dbReference type="InterPro" id="IPR014752">
    <property type="entry name" value="Arrestin-like_C"/>
</dbReference>
<keyword evidence="5 18" id="KW-0812">Transmembrane</keyword>
<dbReference type="InterPro" id="IPR015424">
    <property type="entry name" value="PyrdxlP-dep_Trfase"/>
</dbReference>
<feature type="region of interest" description="Disordered" evidence="17">
    <location>
        <begin position="1120"/>
        <end position="1219"/>
    </location>
</feature>
<feature type="modified residue" description="N6-(pyridoxal phosphate)lysine" evidence="16">
    <location>
        <position position="355"/>
    </location>
</feature>
<dbReference type="OrthoDB" id="10254570at2759"/>
<dbReference type="Gene3D" id="6.10.140.2150">
    <property type="match status" value="1"/>
</dbReference>
<feature type="region of interest" description="Disordered" evidence="17">
    <location>
        <begin position="1064"/>
        <end position="1083"/>
    </location>
</feature>
<evidence type="ECO:0000256" key="15">
    <source>
        <dbReference type="ARBA" id="ARBA00042568"/>
    </source>
</evidence>
<evidence type="ECO:0000256" key="12">
    <source>
        <dbReference type="ARBA" id="ARBA00023239"/>
    </source>
</evidence>
<dbReference type="InterPro" id="IPR014756">
    <property type="entry name" value="Ig_E-set"/>
</dbReference>
<dbReference type="GO" id="GO:0019752">
    <property type="term" value="P:carboxylic acid metabolic process"/>
    <property type="evidence" value="ECO:0007669"/>
    <property type="project" value="InterPro"/>
</dbReference>
<feature type="compositionally biased region" description="Polar residues" evidence="17">
    <location>
        <begin position="904"/>
        <end position="932"/>
    </location>
</feature>
<dbReference type="Proteomes" id="UP000565441">
    <property type="component" value="Unassembled WGS sequence"/>
</dbReference>
<evidence type="ECO:0000256" key="3">
    <source>
        <dbReference type="ARBA" id="ARBA00004760"/>
    </source>
</evidence>
<evidence type="ECO:0000256" key="11">
    <source>
        <dbReference type="ARBA" id="ARBA00023136"/>
    </source>
</evidence>
<comment type="similarity">
    <text evidence="13">Belongs to the group II decarboxylase family. Sphingosine-1-phosphate lyase subfamily.</text>
</comment>
<dbReference type="GO" id="GO:0005789">
    <property type="term" value="C:endoplasmic reticulum membrane"/>
    <property type="evidence" value="ECO:0007669"/>
    <property type="project" value="UniProtKB-SubCell"/>
</dbReference>
<keyword evidence="6" id="KW-0256">Endoplasmic reticulum</keyword>
<evidence type="ECO:0000256" key="4">
    <source>
        <dbReference type="ARBA" id="ARBA00004991"/>
    </source>
</evidence>
<keyword evidence="7 16" id="KW-0663">Pyridoxal phosphate</keyword>